<evidence type="ECO:0000256" key="8">
    <source>
        <dbReference type="ARBA" id="ARBA00047658"/>
    </source>
</evidence>
<dbReference type="EMBL" id="JBCNJP010000002">
    <property type="protein sequence ID" value="KAK9080846.1"/>
    <property type="molecule type" value="Genomic_DNA"/>
</dbReference>
<evidence type="ECO:0000256" key="2">
    <source>
        <dbReference type="ARBA" id="ARBA00012656"/>
    </source>
</evidence>
<gene>
    <name evidence="10" type="ORF">SSX86_000605</name>
</gene>
<comment type="catalytic activity">
    <reaction evidence="8 9">
        <text>geranylgeranyl diphosphate + L-cysteinyl-[protein] = S-geranylgeranyl-L-cysteinyl-[protein] + diphosphate</text>
        <dbReference type="Rhea" id="RHEA:21240"/>
        <dbReference type="Rhea" id="RHEA-COMP:10131"/>
        <dbReference type="Rhea" id="RHEA-COMP:11537"/>
        <dbReference type="ChEBI" id="CHEBI:29950"/>
        <dbReference type="ChEBI" id="CHEBI:33019"/>
        <dbReference type="ChEBI" id="CHEBI:57533"/>
        <dbReference type="ChEBI" id="CHEBI:86021"/>
        <dbReference type="EC" id="2.5.1.60"/>
    </reaction>
</comment>
<accession>A0AAP0DTG7</accession>
<organism evidence="10 11">
    <name type="scientific">Deinandra increscens subsp. villosa</name>
    <dbReference type="NCBI Taxonomy" id="3103831"/>
    <lineage>
        <taxon>Eukaryota</taxon>
        <taxon>Viridiplantae</taxon>
        <taxon>Streptophyta</taxon>
        <taxon>Embryophyta</taxon>
        <taxon>Tracheophyta</taxon>
        <taxon>Spermatophyta</taxon>
        <taxon>Magnoliopsida</taxon>
        <taxon>eudicotyledons</taxon>
        <taxon>Gunneridae</taxon>
        <taxon>Pentapetalae</taxon>
        <taxon>asterids</taxon>
        <taxon>campanulids</taxon>
        <taxon>Asterales</taxon>
        <taxon>Asteraceae</taxon>
        <taxon>Asteroideae</taxon>
        <taxon>Heliantheae alliance</taxon>
        <taxon>Madieae</taxon>
        <taxon>Madiinae</taxon>
        <taxon>Deinandra</taxon>
    </lineage>
</organism>
<comment type="caution">
    <text evidence="10">The sequence shown here is derived from an EMBL/GenBank/DDBJ whole genome shotgun (WGS) entry which is preliminary data.</text>
</comment>
<evidence type="ECO:0000256" key="9">
    <source>
        <dbReference type="RuleBase" id="RU367120"/>
    </source>
</evidence>
<dbReference type="PROSITE" id="PS51147">
    <property type="entry name" value="PFTA"/>
    <property type="match status" value="5"/>
</dbReference>
<proteinExistence type="inferred from homology"/>
<keyword evidence="6" id="KW-0677">Repeat</keyword>
<keyword evidence="4 9" id="KW-0637">Prenyltransferase</keyword>
<dbReference type="PANTHER" id="PTHR11129:SF2">
    <property type="entry name" value="GERANYLGERANYL TRANSFERASE TYPE-2 SUBUNIT ALPHA"/>
    <property type="match status" value="1"/>
</dbReference>
<dbReference type="GO" id="GO:0005968">
    <property type="term" value="C:Rab-protein geranylgeranyltransferase complex"/>
    <property type="evidence" value="ECO:0007669"/>
    <property type="project" value="TreeGrafter"/>
</dbReference>
<evidence type="ECO:0000256" key="6">
    <source>
        <dbReference type="ARBA" id="ARBA00022737"/>
    </source>
</evidence>
<evidence type="ECO:0000256" key="3">
    <source>
        <dbReference type="ARBA" id="ARBA00014772"/>
    </source>
</evidence>
<keyword evidence="5 9" id="KW-0808">Transferase</keyword>
<dbReference type="InterPro" id="IPR001611">
    <property type="entry name" value="Leu-rich_rpt"/>
</dbReference>
<evidence type="ECO:0000313" key="11">
    <source>
        <dbReference type="Proteomes" id="UP001408789"/>
    </source>
</evidence>
<evidence type="ECO:0000256" key="4">
    <source>
        <dbReference type="ARBA" id="ARBA00022602"/>
    </source>
</evidence>
<comment type="function">
    <text evidence="9">Catalyzes the transfer of a geranyl-geranyl moiety from geranyl-geranyl pyrophosphate to cysteines occuring in specific C-terminal amino acid sequences.</text>
</comment>
<sequence length="682" mass="78634">MHGRPRKSATPVDENASALKAAKIRSLQSQFLENHHNHIYTKEALEINAKLIECNPEFMTAWNYRKLAFEHNISSQSESEKADSDHIKSIVDEELRVVENALRKNFKSYGAWHHRKWVLSKGNSSTERELRLLNLFQKQDTRNFHAWNYRRFIAGLKNISDEKELQFTTDMINDNFSNYSAWHNRSVLLSHLLEKKVEGYFPKEIFLKEEYEFVRNAVFTDPDDQSGWFYHLWLLDQTVKVDMPNLVSSWPPHGSEITKTTFPVILLFNEPVEGVNLHTVSVQVENDITKNTTWSPLSANKFKCGQAWLTHLTIPPGEFNSSKIFQVKISSEYPQGIISLNGVPCSRNWSFAFGVSVCHDVQPEGHSLRISMGEENFSTIDVNSNMMNFLKSNFDLATDYEQPTSSKWKSELIASEIDQYRELLSWAECKIGKLTLARLLMANDAMITDTAVAPNMTHVEEVLQLYSELMELDPTHYQCYKDEYSLVFLKQVTSSKESLMKYCCQYKESMSLNITGNVCLRFNSLSLSRMGSFERLLWVQSLDLSHNQLHSIEGLEALQLLSCLNLSHNKLVSFMALDPLRFMKSLRVLNISYNEIGAHTVDTRRYLCSSPLSHTLDYDKRFEEFATSDEKVVNFWDAYSVFSGLDIMQLDITGNAAVDERFVLFLVKLFPGLKWLDGEELH</sequence>
<dbReference type="Gene3D" id="3.80.10.10">
    <property type="entry name" value="Ribonuclease Inhibitor"/>
    <property type="match status" value="1"/>
</dbReference>
<dbReference type="SUPFAM" id="SSF48439">
    <property type="entry name" value="Protein prenylyltransferase"/>
    <property type="match status" value="1"/>
</dbReference>
<dbReference type="AlphaFoldDB" id="A0AAP0DTG7"/>
<evidence type="ECO:0000256" key="7">
    <source>
        <dbReference type="ARBA" id="ARBA00031267"/>
    </source>
</evidence>
<name>A0AAP0DTG7_9ASTR</name>
<keyword evidence="11" id="KW-1185">Reference proteome</keyword>
<dbReference type="FunFam" id="1.25.40.120:FF:000035">
    <property type="entry name" value="Geranylgeranyl transferase type-2 subunit alpha"/>
    <property type="match status" value="1"/>
</dbReference>
<dbReference type="EC" id="2.5.1.60" evidence="2 9"/>
<comment type="similarity">
    <text evidence="1 9">Belongs to the protein prenyltransferase subunit alpha family.</text>
</comment>
<dbReference type="SUPFAM" id="SSF52058">
    <property type="entry name" value="L domain-like"/>
    <property type="match status" value="1"/>
</dbReference>
<dbReference type="PROSITE" id="PS51450">
    <property type="entry name" value="LRR"/>
    <property type="match status" value="2"/>
</dbReference>
<dbReference type="Gene3D" id="1.25.40.120">
    <property type="entry name" value="Protein prenylyltransferase"/>
    <property type="match status" value="1"/>
</dbReference>
<evidence type="ECO:0000256" key="5">
    <source>
        <dbReference type="ARBA" id="ARBA00022679"/>
    </source>
</evidence>
<dbReference type="GO" id="GO:0004663">
    <property type="term" value="F:Rab geranylgeranyltransferase activity"/>
    <property type="evidence" value="ECO:0007669"/>
    <property type="project" value="UniProtKB-UniRule"/>
</dbReference>
<evidence type="ECO:0000313" key="10">
    <source>
        <dbReference type="EMBL" id="KAK9080846.1"/>
    </source>
</evidence>
<protein>
    <recommendedName>
        <fullName evidence="3 9">Geranylgeranyl transferase type-2 subunit alpha</fullName>
        <ecNumber evidence="2 9">2.5.1.60</ecNumber>
    </recommendedName>
    <alternativeName>
        <fullName evidence="7 9">Geranylgeranyl transferase type II subunit alpha</fullName>
    </alternativeName>
</protein>
<dbReference type="GO" id="GO:0097354">
    <property type="term" value="P:prenylation"/>
    <property type="evidence" value="ECO:0007669"/>
    <property type="project" value="UniProtKB-UniRule"/>
</dbReference>
<reference evidence="10 11" key="1">
    <citation type="submission" date="2024-04" db="EMBL/GenBank/DDBJ databases">
        <title>The reference genome of an endangered Asteraceae, Deinandra increscens subsp. villosa, native to the Central Coast of California.</title>
        <authorList>
            <person name="Guilliams M."/>
            <person name="Hasenstab-Lehman K."/>
            <person name="Meyer R."/>
            <person name="Mcevoy S."/>
        </authorList>
    </citation>
    <scope>NUCLEOTIDE SEQUENCE [LARGE SCALE GENOMIC DNA]</scope>
    <source>
        <tissue evidence="10">Leaf</tissue>
    </source>
</reference>
<dbReference type="InterPro" id="IPR002088">
    <property type="entry name" value="Prenyl_trans_a"/>
</dbReference>
<dbReference type="InterPro" id="IPR032675">
    <property type="entry name" value="LRR_dom_sf"/>
</dbReference>
<dbReference type="Pfam" id="PF01239">
    <property type="entry name" value="PPTA"/>
    <property type="match status" value="5"/>
</dbReference>
<dbReference type="PANTHER" id="PTHR11129">
    <property type="entry name" value="PROTEIN FARNESYLTRANSFERASE ALPHA SUBUNIT/RAB GERANYLGERANYL TRANSFERASE ALPHA SUBUNIT"/>
    <property type="match status" value="1"/>
</dbReference>
<evidence type="ECO:0000256" key="1">
    <source>
        <dbReference type="ARBA" id="ARBA00006734"/>
    </source>
</evidence>
<dbReference type="Proteomes" id="UP001408789">
    <property type="component" value="Unassembled WGS sequence"/>
</dbReference>